<evidence type="ECO:0000256" key="1">
    <source>
        <dbReference type="SAM" id="MobiDB-lite"/>
    </source>
</evidence>
<dbReference type="RefSeq" id="WP_349657191.1">
    <property type="nucleotide sequence ID" value="NZ_CP144460.1"/>
</dbReference>
<organism evidence="2">
    <name type="scientific">Xanthomonas sp. 10-10</name>
    <dbReference type="NCBI Taxonomy" id="3115848"/>
    <lineage>
        <taxon>Bacteria</taxon>
        <taxon>Pseudomonadati</taxon>
        <taxon>Pseudomonadota</taxon>
        <taxon>Gammaproteobacteria</taxon>
        <taxon>Lysobacterales</taxon>
        <taxon>Lysobacteraceae</taxon>
        <taxon>Xanthomonas</taxon>
    </lineage>
</organism>
<sequence>MDIPYSGIWNEAGLAVELKPQDLVVLYKQVAQAGQVWTYASLGEALGMSPSQVHRSVKRAVASGLALEKSRGEWETVRTALHEFAVHGVRYAFPAVIGPLRRGIPTAFGVPPLSIAISSSPGDAPVWPSAQGTAKGPSLSPLSTGVPNAAMADPALHQLLALQDALRSGRARERTLAASYLKQLLRLGDAL</sequence>
<proteinExistence type="predicted"/>
<dbReference type="AlphaFoldDB" id="A0AAU7PBN1"/>
<name>A0AAU7PBN1_9XANT</name>
<evidence type="ECO:0000313" key="2">
    <source>
        <dbReference type="EMBL" id="XBS39148.1"/>
    </source>
</evidence>
<feature type="region of interest" description="Disordered" evidence="1">
    <location>
        <begin position="126"/>
        <end position="145"/>
    </location>
</feature>
<protein>
    <submittedName>
        <fullName evidence="2">MarR family transcriptional regulator</fullName>
    </submittedName>
</protein>
<dbReference type="EMBL" id="CP144460">
    <property type="protein sequence ID" value="XBS39148.1"/>
    <property type="molecule type" value="Genomic_DNA"/>
</dbReference>
<gene>
    <name evidence="2" type="ORF">VZ068_06460</name>
</gene>
<accession>A0AAU7PBN1</accession>
<reference evidence="2" key="1">
    <citation type="submission" date="2024-02" db="EMBL/GenBank/DDBJ databases">
        <title>Complete genome sequence of Xanthomonas sp. 10-10.</title>
        <authorList>
            <person name="Biessy A."/>
            <person name="Ciotola M."/>
            <person name="Cadieux M."/>
            <person name="Soufiane B."/>
            <person name="Laforest M."/>
            <person name="Filion M."/>
        </authorList>
    </citation>
    <scope>NUCLEOTIDE SEQUENCE</scope>
    <source>
        <strain evidence="2">10-10</strain>
    </source>
</reference>